<evidence type="ECO:0000313" key="2">
    <source>
        <dbReference type="EMBL" id="KOO40719.1"/>
    </source>
</evidence>
<dbReference type="AlphaFoldDB" id="A0A0M0KPG8"/>
<accession>A0A0M0KPG8</accession>
<proteinExistence type="predicted"/>
<protein>
    <submittedName>
        <fullName evidence="2">Uncharacterized protein</fullName>
    </submittedName>
</protein>
<dbReference type="PROSITE" id="PS51128">
    <property type="entry name" value="ZF_DKSA_2"/>
    <property type="match status" value="1"/>
</dbReference>
<dbReference type="PATRIC" id="fig|284581.3.peg.1459"/>
<gene>
    <name evidence="2" type="ORF">AMD01_20655</name>
</gene>
<evidence type="ECO:0000256" key="1">
    <source>
        <dbReference type="PROSITE-ProRule" id="PRU00510"/>
    </source>
</evidence>
<dbReference type="OrthoDB" id="2875147at2"/>
<comment type="caution">
    <text evidence="2">The sequence shown here is derived from an EMBL/GenBank/DDBJ whole genome shotgun (WGS) entry which is preliminary data.</text>
</comment>
<dbReference type="RefSeq" id="WP_053403353.1">
    <property type="nucleotide sequence ID" value="NZ_JAUKEN010000001.1"/>
</dbReference>
<keyword evidence="3" id="KW-1185">Reference proteome</keyword>
<evidence type="ECO:0000313" key="3">
    <source>
        <dbReference type="Proteomes" id="UP000037558"/>
    </source>
</evidence>
<reference evidence="3" key="1">
    <citation type="submission" date="2015-08" db="EMBL/GenBank/DDBJ databases">
        <title>Fjat-14210 dsm16467.</title>
        <authorList>
            <person name="Liu B."/>
            <person name="Wang J."/>
            <person name="Zhu Y."/>
            <person name="Liu G."/>
            <person name="Chen Q."/>
            <person name="Chen Z."/>
            <person name="Lan J."/>
            <person name="Che J."/>
            <person name="Ge C."/>
            <person name="Shi H."/>
            <person name="Pan Z."/>
            <person name="Liu X."/>
        </authorList>
    </citation>
    <scope>NUCLEOTIDE SEQUENCE [LARGE SCALE GENOMIC DNA]</scope>
    <source>
        <strain evidence="3">DSM 16467</strain>
    </source>
</reference>
<dbReference type="Gene3D" id="1.20.120.910">
    <property type="entry name" value="DksA, coiled-coil domain"/>
    <property type="match status" value="1"/>
</dbReference>
<sequence>MDGTYFSIKEELEMTRMELQDRLLKYYAEGLDYLPHLVTPQEQYVIQSVKADLQDVERALLKLEYGIFGIDEQTGDRLPIDKLRILPTARTENDLLFF</sequence>
<feature type="zinc finger region" description="dksA C4-type" evidence="1">
    <location>
        <begin position="71"/>
        <end position="95"/>
    </location>
</feature>
<dbReference type="STRING" id="284581.AMD01_20655"/>
<organism evidence="2 3">
    <name type="scientific">Priestia koreensis</name>
    <dbReference type="NCBI Taxonomy" id="284581"/>
    <lineage>
        <taxon>Bacteria</taxon>
        <taxon>Bacillati</taxon>
        <taxon>Bacillota</taxon>
        <taxon>Bacilli</taxon>
        <taxon>Bacillales</taxon>
        <taxon>Bacillaceae</taxon>
        <taxon>Priestia</taxon>
    </lineage>
</organism>
<name>A0A0M0KPG8_9BACI</name>
<dbReference type="Proteomes" id="UP000037558">
    <property type="component" value="Unassembled WGS sequence"/>
</dbReference>
<dbReference type="EMBL" id="LILC01000032">
    <property type="protein sequence ID" value="KOO40719.1"/>
    <property type="molecule type" value="Genomic_DNA"/>
</dbReference>